<gene>
    <name evidence="2" type="primary">prmC</name>
    <name evidence="2" type="ORF">SNEC2469_LOCUS35198</name>
</gene>
<evidence type="ECO:0000313" key="3">
    <source>
        <dbReference type="Proteomes" id="UP000601435"/>
    </source>
</evidence>
<comment type="caution">
    <text evidence="2">The sequence shown here is derived from an EMBL/GenBank/DDBJ whole genome shotgun (WGS) entry which is preliminary data.</text>
</comment>
<evidence type="ECO:0000256" key="1">
    <source>
        <dbReference type="SAM" id="MobiDB-lite"/>
    </source>
</evidence>
<dbReference type="OrthoDB" id="448092at2759"/>
<dbReference type="EMBL" id="CAJNJA010100624">
    <property type="protein sequence ID" value="CAE7943873.1"/>
    <property type="molecule type" value="Genomic_DNA"/>
</dbReference>
<dbReference type="Proteomes" id="UP000601435">
    <property type="component" value="Unassembled WGS sequence"/>
</dbReference>
<evidence type="ECO:0000313" key="2">
    <source>
        <dbReference type="EMBL" id="CAE7943873.1"/>
    </source>
</evidence>
<sequence>RSDPPAVEPGMAFIAEKKFVKAANAVAKLDLGKELWAKPLKVALEAWLPRMNGRHLANLKAIAVMELLDEPQAMHAYLEQCESLRNDIWYSRHLQVVEAHVHLLYPELWNSLDERIRLFLQTVRTAAEESRQTQAQVQERSASENSEDESDEEVHAAVVR</sequence>
<keyword evidence="3" id="KW-1185">Reference proteome</keyword>
<feature type="region of interest" description="Disordered" evidence="1">
    <location>
        <begin position="129"/>
        <end position="160"/>
    </location>
</feature>
<organism evidence="2 3">
    <name type="scientific">Symbiodinium necroappetens</name>
    <dbReference type="NCBI Taxonomy" id="1628268"/>
    <lineage>
        <taxon>Eukaryota</taxon>
        <taxon>Sar</taxon>
        <taxon>Alveolata</taxon>
        <taxon>Dinophyceae</taxon>
        <taxon>Suessiales</taxon>
        <taxon>Symbiodiniaceae</taxon>
        <taxon>Symbiodinium</taxon>
    </lineage>
</organism>
<accession>A0A813CHC5</accession>
<name>A0A813CHC5_9DINO</name>
<proteinExistence type="predicted"/>
<protein>
    <submittedName>
        <fullName evidence="2">PrmC protein</fullName>
    </submittedName>
</protein>
<dbReference type="AlphaFoldDB" id="A0A813CHC5"/>
<reference evidence="2" key="1">
    <citation type="submission" date="2021-02" db="EMBL/GenBank/DDBJ databases">
        <authorList>
            <person name="Dougan E. K."/>
            <person name="Rhodes N."/>
            <person name="Thang M."/>
            <person name="Chan C."/>
        </authorList>
    </citation>
    <scope>NUCLEOTIDE SEQUENCE</scope>
</reference>
<feature type="non-terminal residue" evidence="2">
    <location>
        <position position="160"/>
    </location>
</feature>